<proteinExistence type="predicted"/>
<evidence type="ECO:0008006" key="3">
    <source>
        <dbReference type="Google" id="ProtNLM"/>
    </source>
</evidence>
<keyword evidence="2" id="KW-1185">Reference proteome</keyword>
<accession>D4YRT2</accession>
<dbReference type="OrthoDB" id="9794725at2"/>
<evidence type="ECO:0000313" key="1">
    <source>
        <dbReference type="EMBL" id="EFG56162.1"/>
    </source>
</evidence>
<dbReference type="EMBL" id="ADNY01000010">
    <property type="protein sequence ID" value="EFG56162.1"/>
    <property type="molecule type" value="Genomic_DNA"/>
</dbReference>
<organism evidence="1 2">
    <name type="scientific">Lactobacillus amylolyticus DSM 11664</name>
    <dbReference type="NCBI Taxonomy" id="585524"/>
    <lineage>
        <taxon>Bacteria</taxon>
        <taxon>Bacillati</taxon>
        <taxon>Bacillota</taxon>
        <taxon>Bacilli</taxon>
        <taxon>Lactobacillales</taxon>
        <taxon>Lactobacillaceae</taxon>
        <taxon>Lactobacillus</taxon>
    </lineage>
</organism>
<dbReference type="eggNOG" id="COG0657">
    <property type="taxonomic scope" value="Bacteria"/>
</dbReference>
<comment type="caution">
    <text evidence="1">The sequence shown here is derived from an EMBL/GenBank/DDBJ whole genome shotgun (WGS) entry which is preliminary data.</text>
</comment>
<dbReference type="InterPro" id="IPR029058">
    <property type="entry name" value="AB_hydrolase_fold"/>
</dbReference>
<gene>
    <name evidence="1" type="ORF">HMPREF0493_0210</name>
</gene>
<dbReference type="Gene3D" id="3.40.50.1820">
    <property type="entry name" value="alpha/beta hydrolase"/>
    <property type="match status" value="1"/>
</dbReference>
<dbReference type="RefSeq" id="WP_006351364.1">
    <property type="nucleotide sequence ID" value="NZ_ADNY01000010.1"/>
</dbReference>
<protein>
    <recommendedName>
        <fullName evidence="3">Peptidase S9 prolyl oligopeptidase catalytic domain-containing protein</fullName>
    </recommendedName>
</protein>
<sequence length="83" mass="9709">MEYTGYMRVDHFDAPTYVAVGDNDWIANWQTMKQRLFYLEKLGIPTEFHIYSGLSHGFGLGTDTVAEGWINDAIRFWQNNMQK</sequence>
<reference evidence="1 2" key="1">
    <citation type="submission" date="2010-04" db="EMBL/GenBank/DDBJ databases">
        <authorList>
            <person name="Muzny D."/>
            <person name="Qin X."/>
            <person name="Deng J."/>
            <person name="Jiang H."/>
            <person name="Liu Y."/>
            <person name="Qu J."/>
            <person name="Song X.-Z."/>
            <person name="Zhang L."/>
            <person name="Thornton R."/>
            <person name="Coyle M."/>
            <person name="Francisco L."/>
            <person name="Jackson L."/>
            <person name="Javaid M."/>
            <person name="Korchina V."/>
            <person name="Kovar C."/>
            <person name="Mata R."/>
            <person name="Mathew T."/>
            <person name="Ngo R."/>
            <person name="Nguyen L."/>
            <person name="Nguyen N."/>
            <person name="Okwuonu G."/>
            <person name="Ongeri F."/>
            <person name="Pham C."/>
            <person name="Simmons D."/>
            <person name="Wilczek-Boney K."/>
            <person name="Hale W."/>
            <person name="Jakkamsetti A."/>
            <person name="Pham P."/>
            <person name="Ruth R."/>
            <person name="San Lucas F."/>
            <person name="Warren J."/>
            <person name="Zhang J."/>
            <person name="Zhao Z."/>
            <person name="Zhou C."/>
            <person name="Zhu D."/>
            <person name="Lee S."/>
            <person name="Bess C."/>
            <person name="Blankenburg K."/>
            <person name="Forbes L."/>
            <person name="Fu Q."/>
            <person name="Gubbala S."/>
            <person name="Hirani K."/>
            <person name="Jayaseelan J.C."/>
            <person name="Lara F."/>
            <person name="Munidasa M."/>
            <person name="Palculict T."/>
            <person name="Patil S."/>
            <person name="Pu L.-L."/>
            <person name="Saada N."/>
            <person name="Tang L."/>
            <person name="Weissenberger G."/>
            <person name="Zhu Y."/>
            <person name="Hemphill L."/>
            <person name="Shang Y."/>
            <person name="Youmans B."/>
            <person name="Ayvaz T."/>
            <person name="Ross M."/>
            <person name="Santibanez J."/>
            <person name="Aqrawi P."/>
            <person name="Gross S."/>
            <person name="Joshi V."/>
            <person name="Fowler G."/>
            <person name="Nazareth L."/>
            <person name="Reid J."/>
            <person name="Worley K."/>
            <person name="Petrosino J."/>
            <person name="Highlander S."/>
            <person name="Gibbs R."/>
        </authorList>
    </citation>
    <scope>NUCLEOTIDE SEQUENCE [LARGE SCALE GENOMIC DNA]</scope>
    <source>
        <strain evidence="1 2">DSM 11664</strain>
    </source>
</reference>
<dbReference type="Proteomes" id="UP000004069">
    <property type="component" value="Unassembled WGS sequence"/>
</dbReference>
<dbReference type="SUPFAM" id="SSF53474">
    <property type="entry name" value="alpha/beta-Hydrolases"/>
    <property type="match status" value="1"/>
</dbReference>
<evidence type="ECO:0000313" key="2">
    <source>
        <dbReference type="Proteomes" id="UP000004069"/>
    </source>
</evidence>
<name>D4YRT2_9LACO</name>
<dbReference type="AlphaFoldDB" id="D4YRT2"/>